<reference evidence="12 13" key="1">
    <citation type="submission" date="2019-08" db="EMBL/GenBank/DDBJ databases">
        <authorList>
            <person name="Guy L."/>
        </authorList>
    </citation>
    <scope>NUCLEOTIDE SEQUENCE [LARGE SCALE GENOMIC DNA]</scope>
    <source>
        <strain evidence="12 13">SGT-108</strain>
    </source>
</reference>
<comment type="subcellular location">
    <subcellularLocation>
        <location evidence="1">Cell inner membrane</location>
        <topology evidence="1">Multi-pass membrane protein</topology>
    </subcellularLocation>
    <subcellularLocation>
        <location evidence="10">Cell membrane</location>
        <topology evidence="10">Multi-pass membrane protein</topology>
    </subcellularLocation>
</comment>
<dbReference type="GO" id="GO:0043190">
    <property type="term" value="C:ATP-binding cassette (ABC) transporter complex"/>
    <property type="evidence" value="ECO:0007669"/>
    <property type="project" value="InterPro"/>
</dbReference>
<keyword evidence="4" id="KW-1003">Cell membrane</keyword>
<feature type="transmembrane region" description="Helical" evidence="10">
    <location>
        <begin position="87"/>
        <end position="105"/>
    </location>
</feature>
<dbReference type="InterPro" id="IPR051613">
    <property type="entry name" value="ABC_transp_permease_HisMQ"/>
</dbReference>
<dbReference type="CDD" id="cd06261">
    <property type="entry name" value="TM_PBP2"/>
    <property type="match status" value="1"/>
</dbReference>
<evidence type="ECO:0000256" key="9">
    <source>
        <dbReference type="ARBA" id="ARBA00023136"/>
    </source>
</evidence>
<dbReference type="SUPFAM" id="SSF161098">
    <property type="entry name" value="MetI-like"/>
    <property type="match status" value="1"/>
</dbReference>
<keyword evidence="5" id="KW-0997">Cell inner membrane</keyword>
<feature type="domain" description="ABC transmembrane type-1" evidence="11">
    <location>
        <begin position="14"/>
        <end position="210"/>
    </location>
</feature>
<comment type="similarity">
    <text evidence="2">Belongs to the binding-protein-dependent transport system permease family. HisMQ subfamily.</text>
</comment>
<dbReference type="KEGG" id="asip:AQUSIP_23370"/>
<dbReference type="InterPro" id="IPR000515">
    <property type="entry name" value="MetI-like"/>
</dbReference>
<evidence type="ECO:0000256" key="1">
    <source>
        <dbReference type="ARBA" id="ARBA00004429"/>
    </source>
</evidence>
<protein>
    <submittedName>
        <fullName evidence="12">Arginine ABC transporter permease protein ArtQ</fullName>
    </submittedName>
</protein>
<dbReference type="PANTHER" id="PTHR30133">
    <property type="entry name" value="CATIONIC AMINO ACID TRANSPORTER, MEMBRANE COMPONENT"/>
    <property type="match status" value="1"/>
</dbReference>
<evidence type="ECO:0000313" key="12">
    <source>
        <dbReference type="EMBL" id="VVC77010.1"/>
    </source>
</evidence>
<dbReference type="InterPro" id="IPR010065">
    <property type="entry name" value="AA_ABC_transptr_permease_3TM"/>
</dbReference>
<keyword evidence="7" id="KW-0029">Amino-acid transport</keyword>
<dbReference type="Pfam" id="PF00528">
    <property type="entry name" value="BPD_transp_1"/>
    <property type="match status" value="1"/>
</dbReference>
<evidence type="ECO:0000256" key="6">
    <source>
        <dbReference type="ARBA" id="ARBA00022692"/>
    </source>
</evidence>
<keyword evidence="9 10" id="KW-0472">Membrane</keyword>
<evidence type="ECO:0000256" key="8">
    <source>
        <dbReference type="ARBA" id="ARBA00022989"/>
    </source>
</evidence>
<accession>A0A5E4PJ20</accession>
<evidence type="ECO:0000259" key="11">
    <source>
        <dbReference type="PROSITE" id="PS50928"/>
    </source>
</evidence>
<dbReference type="EMBL" id="LR699120">
    <property type="protein sequence ID" value="VVC77010.1"/>
    <property type="molecule type" value="Genomic_DNA"/>
</dbReference>
<dbReference type="Proteomes" id="UP000324194">
    <property type="component" value="Chromosome 2"/>
</dbReference>
<feature type="transmembrane region" description="Helical" evidence="10">
    <location>
        <begin position="6"/>
        <end position="38"/>
    </location>
</feature>
<keyword evidence="8 10" id="KW-1133">Transmembrane helix</keyword>
<feature type="transmembrane region" description="Helical" evidence="10">
    <location>
        <begin position="190"/>
        <end position="214"/>
    </location>
</feature>
<evidence type="ECO:0000256" key="10">
    <source>
        <dbReference type="RuleBase" id="RU363032"/>
    </source>
</evidence>
<dbReference type="PROSITE" id="PS50928">
    <property type="entry name" value="ABC_TM1"/>
    <property type="match status" value="1"/>
</dbReference>
<keyword evidence="6 10" id="KW-0812">Transmembrane</keyword>
<evidence type="ECO:0000256" key="2">
    <source>
        <dbReference type="ARBA" id="ARBA00010072"/>
    </source>
</evidence>
<dbReference type="OrthoDB" id="9815029at2"/>
<dbReference type="GO" id="GO:0006865">
    <property type="term" value="P:amino acid transport"/>
    <property type="evidence" value="ECO:0007669"/>
    <property type="project" value="UniProtKB-KW"/>
</dbReference>
<feature type="transmembrane region" description="Helical" evidence="10">
    <location>
        <begin position="59"/>
        <end position="81"/>
    </location>
</feature>
<proteinExistence type="inferred from homology"/>
<keyword evidence="3 10" id="KW-0813">Transport</keyword>
<dbReference type="Gene3D" id="1.10.3720.10">
    <property type="entry name" value="MetI-like"/>
    <property type="match status" value="1"/>
</dbReference>
<evidence type="ECO:0000313" key="13">
    <source>
        <dbReference type="Proteomes" id="UP000324194"/>
    </source>
</evidence>
<evidence type="ECO:0000256" key="4">
    <source>
        <dbReference type="ARBA" id="ARBA00022475"/>
    </source>
</evidence>
<evidence type="ECO:0000256" key="7">
    <source>
        <dbReference type="ARBA" id="ARBA00022970"/>
    </source>
</evidence>
<dbReference type="NCBIfam" id="TIGR01726">
    <property type="entry name" value="HEQRo_perm_3TM"/>
    <property type="match status" value="1"/>
</dbReference>
<evidence type="ECO:0000256" key="5">
    <source>
        <dbReference type="ARBA" id="ARBA00022519"/>
    </source>
</evidence>
<organism evidence="12 13">
    <name type="scientific">Aquicella siphonis</name>
    <dbReference type="NCBI Taxonomy" id="254247"/>
    <lineage>
        <taxon>Bacteria</taxon>
        <taxon>Pseudomonadati</taxon>
        <taxon>Pseudomonadota</taxon>
        <taxon>Gammaproteobacteria</taxon>
        <taxon>Legionellales</taxon>
        <taxon>Coxiellaceae</taxon>
        <taxon>Aquicella</taxon>
    </lineage>
</organism>
<dbReference type="PANTHER" id="PTHR30133:SF2">
    <property type="entry name" value="ARGININE ABC TRANSPORTER PERMEASE PROTEIN ARTQ"/>
    <property type="match status" value="1"/>
</dbReference>
<dbReference type="InterPro" id="IPR035906">
    <property type="entry name" value="MetI-like_sf"/>
</dbReference>
<keyword evidence="13" id="KW-1185">Reference proteome</keyword>
<gene>
    <name evidence="12" type="primary">artQ</name>
    <name evidence="12" type="ORF">AQUSIP_23370</name>
</gene>
<name>A0A5E4PJ20_9COXI</name>
<dbReference type="AlphaFoldDB" id="A0A5E4PJ20"/>
<dbReference type="RefSeq" id="WP_148340415.1">
    <property type="nucleotide sequence ID" value="NZ_LR699120.1"/>
</dbReference>
<evidence type="ECO:0000256" key="3">
    <source>
        <dbReference type="ARBA" id="ARBA00022448"/>
    </source>
</evidence>
<dbReference type="GO" id="GO:0022857">
    <property type="term" value="F:transmembrane transporter activity"/>
    <property type="evidence" value="ECO:0007669"/>
    <property type="project" value="InterPro"/>
</dbReference>
<sequence>MIANGYILQILAGTVVTVKLAISAATVGMIIGLMGALLESITIPWLRYVSASIIFVVRGLPELLVLFFIYFGVTAIISRLFHHYVDISAFAAGVAALGLIFGAYASQVFRGAFLSIDNGQIEAGRALGFTRRQIIVRIQLPQAWRHAIPGLGNLWLVLLKDTAIVTLIGLADMMNQAKIAASTTQQPFTFYLIAAGIYLVITTVSQQVITYFTIKANRYLHT</sequence>